<evidence type="ECO:0000313" key="3">
    <source>
        <dbReference type="Proteomes" id="UP000269412"/>
    </source>
</evidence>
<name>A0A495E8W0_9FLAO</name>
<dbReference type="OrthoDB" id="9783700at2"/>
<keyword evidence="1" id="KW-0732">Signal</keyword>
<dbReference type="Proteomes" id="UP000269412">
    <property type="component" value="Unassembled WGS sequence"/>
</dbReference>
<accession>A0A495E8W0</accession>
<dbReference type="InterPro" id="IPR011044">
    <property type="entry name" value="Quino_amine_DH_bsu"/>
</dbReference>
<feature type="chain" id="PRO_5019782131" evidence="1">
    <location>
        <begin position="26"/>
        <end position="347"/>
    </location>
</feature>
<comment type="caution">
    <text evidence="2">The sequence shown here is derived from an EMBL/GenBank/DDBJ whole genome shotgun (WGS) entry which is preliminary data.</text>
</comment>
<evidence type="ECO:0000256" key="1">
    <source>
        <dbReference type="SAM" id="SignalP"/>
    </source>
</evidence>
<reference evidence="2 3" key="1">
    <citation type="submission" date="2018-10" db="EMBL/GenBank/DDBJ databases">
        <title>Genomic Encyclopedia of Archaeal and Bacterial Type Strains, Phase II (KMG-II): from individual species to whole genera.</title>
        <authorList>
            <person name="Goeker M."/>
        </authorList>
    </citation>
    <scope>NUCLEOTIDE SEQUENCE [LARGE SCALE GENOMIC DNA]</scope>
    <source>
        <strain evidence="2 3">DSM 25230</strain>
    </source>
</reference>
<proteinExistence type="predicted"/>
<protein>
    <submittedName>
        <fullName evidence="2">Glutamine cyclotransferase</fullName>
    </submittedName>
</protein>
<gene>
    <name evidence="2" type="ORF">CLV91_2076</name>
</gene>
<feature type="signal peptide" evidence="1">
    <location>
        <begin position="1"/>
        <end position="25"/>
    </location>
</feature>
<dbReference type="PANTHER" id="PTHR31270:SF1">
    <property type="entry name" value="GLUTAMINYL-PEPTIDE CYCLOTRANSFERASE"/>
    <property type="match status" value="1"/>
</dbReference>
<sequence length="347" mass="39525">MNIIKLFIFSLTILLCINCGGSNPAASSLFEIGLEENKKEFTPNQKVAVSIINKKEKDINKVVYFLDNTPLKIIDDKLEIKTITLGNKTITAKITYEDTTVEIHKKIKVLSPTAPEIYTYEIINEYPHDIEAYTQGLEFYKDTLYESTGRRGFSSLRKVDYKTGNILKKIDLDKTYFGEGITILNDKIYQLTWQNKTGFIYDVNSLKKTGSFQYGESKEGWGLCNDGTKIFKSDGTEKIWFLNATTLIEEDHIETVTNKSIFNKANELEYVNGKLYANVYQKPSIMIIDATSGSIEGVINFSGLKNKVTKHDTIDVLNGIAYHPTRETFFVTGKNWDKLFEVKILKK</sequence>
<dbReference type="RefSeq" id="WP_121067360.1">
    <property type="nucleotide sequence ID" value="NZ_RBIQ01000008.1"/>
</dbReference>
<dbReference type="PANTHER" id="PTHR31270">
    <property type="entry name" value="GLUTAMINYL-PEPTIDE CYCLOTRANSFERASE"/>
    <property type="match status" value="1"/>
</dbReference>
<dbReference type="GO" id="GO:0016603">
    <property type="term" value="F:glutaminyl-peptide cyclotransferase activity"/>
    <property type="evidence" value="ECO:0007669"/>
    <property type="project" value="InterPro"/>
</dbReference>
<dbReference type="InterPro" id="IPR007788">
    <property type="entry name" value="QCT"/>
</dbReference>
<dbReference type="AlphaFoldDB" id="A0A495E8W0"/>
<keyword evidence="3" id="KW-1185">Reference proteome</keyword>
<dbReference type="SUPFAM" id="SSF50969">
    <property type="entry name" value="YVTN repeat-like/Quinoprotein amine dehydrogenase"/>
    <property type="match status" value="1"/>
</dbReference>
<keyword evidence="2" id="KW-0808">Transferase</keyword>
<evidence type="ECO:0000313" key="2">
    <source>
        <dbReference type="EMBL" id="RKR13358.1"/>
    </source>
</evidence>
<dbReference type="EMBL" id="RBIQ01000008">
    <property type="protein sequence ID" value="RKR13358.1"/>
    <property type="molecule type" value="Genomic_DNA"/>
</dbReference>
<dbReference type="Pfam" id="PF05096">
    <property type="entry name" value="Glu_cyclase_2"/>
    <property type="match status" value="1"/>
</dbReference>
<organism evidence="2 3">
    <name type="scientific">Maribacter vaceletii</name>
    <dbReference type="NCBI Taxonomy" id="1206816"/>
    <lineage>
        <taxon>Bacteria</taxon>
        <taxon>Pseudomonadati</taxon>
        <taxon>Bacteroidota</taxon>
        <taxon>Flavobacteriia</taxon>
        <taxon>Flavobacteriales</taxon>
        <taxon>Flavobacteriaceae</taxon>
        <taxon>Maribacter</taxon>
    </lineage>
</organism>